<organism evidence="5 6">
    <name type="scientific">Serratia symbiotica</name>
    <dbReference type="NCBI Taxonomy" id="138074"/>
    <lineage>
        <taxon>Bacteria</taxon>
        <taxon>Pseudomonadati</taxon>
        <taxon>Pseudomonadota</taxon>
        <taxon>Gammaproteobacteria</taxon>
        <taxon>Enterobacterales</taxon>
        <taxon>Yersiniaceae</taxon>
        <taxon>Serratia</taxon>
    </lineage>
</organism>
<gene>
    <name evidence="5" type="primary">acrR</name>
    <name evidence="5" type="ORF">SSYIS1_10000</name>
</gene>
<evidence type="ECO:0000256" key="1">
    <source>
        <dbReference type="ARBA" id="ARBA00022491"/>
    </source>
</evidence>
<evidence type="ECO:0000256" key="3">
    <source>
        <dbReference type="ARBA" id="ARBA00023163"/>
    </source>
</evidence>
<keyword evidence="3" id="KW-0804">Transcription</keyword>
<evidence type="ECO:0000313" key="6">
    <source>
        <dbReference type="Proteomes" id="UP000324392"/>
    </source>
</evidence>
<dbReference type="Proteomes" id="UP000324392">
    <property type="component" value="Chromosome"/>
</dbReference>
<proteinExistence type="predicted"/>
<evidence type="ECO:0000259" key="4">
    <source>
        <dbReference type="Pfam" id="PF08361"/>
    </source>
</evidence>
<dbReference type="Pfam" id="PF08361">
    <property type="entry name" value="TetR_C_2"/>
    <property type="match status" value="1"/>
</dbReference>
<dbReference type="AlphaFoldDB" id="A0A455VM11"/>
<accession>A0A455VM11</accession>
<protein>
    <recommendedName>
        <fullName evidence="4">Transcription regulator MAATS C-terminal domain-containing protein</fullName>
    </recommendedName>
</protein>
<dbReference type="InterPro" id="IPR013572">
    <property type="entry name" value="Tscrpt_reg_MAATS_C"/>
</dbReference>
<sequence length="51" mass="5842">MEIIFYKCEFVGEMTSLLDLRKVLNLSCLAMSIWRIIAFITASACTLAVRR</sequence>
<keyword evidence="2" id="KW-0805">Transcription regulation</keyword>
<dbReference type="GO" id="GO:0003677">
    <property type="term" value="F:DNA binding"/>
    <property type="evidence" value="ECO:0007669"/>
    <property type="project" value="InterPro"/>
</dbReference>
<dbReference type="EMBL" id="AP019531">
    <property type="protein sequence ID" value="BBI91698.1"/>
    <property type="molecule type" value="Genomic_DNA"/>
</dbReference>
<evidence type="ECO:0000256" key="2">
    <source>
        <dbReference type="ARBA" id="ARBA00023015"/>
    </source>
</evidence>
<name>A0A455VM11_9GAMM</name>
<feature type="domain" description="Transcription regulator MAATS C-terminal" evidence="4">
    <location>
        <begin position="1"/>
        <end position="29"/>
    </location>
</feature>
<keyword evidence="1" id="KW-0678">Repressor</keyword>
<reference evidence="5 6" key="1">
    <citation type="submission" date="2019-03" db="EMBL/GenBank/DDBJ databases">
        <title>The genome sequence of Candidatus Serratia symbiotica strain IS.</title>
        <authorList>
            <person name="Nikoh N."/>
            <person name="Koga R."/>
            <person name="Oshima K."/>
            <person name="Hattori M."/>
            <person name="Fukatsu T."/>
        </authorList>
    </citation>
    <scope>NUCLEOTIDE SEQUENCE [LARGE SCALE GENOMIC DNA]</scope>
    <source>
        <strain evidence="5 6">IS</strain>
    </source>
</reference>
<evidence type="ECO:0000313" key="5">
    <source>
        <dbReference type="EMBL" id="BBI91698.1"/>
    </source>
</evidence>